<feature type="domain" description="YrdC-like" evidence="11">
    <location>
        <begin position="199"/>
        <end position="378"/>
    </location>
</feature>
<dbReference type="SUPFAM" id="SSF54975">
    <property type="entry name" value="Acylphosphatase/BLUF domain-like"/>
    <property type="match status" value="1"/>
</dbReference>
<evidence type="ECO:0000313" key="13">
    <source>
        <dbReference type="Proteomes" id="UP001500416"/>
    </source>
</evidence>
<dbReference type="InterPro" id="IPR004421">
    <property type="entry name" value="Carbamoyltransferase_HypF"/>
</dbReference>
<evidence type="ECO:0000259" key="11">
    <source>
        <dbReference type="PROSITE" id="PS51163"/>
    </source>
</evidence>
<evidence type="ECO:0000256" key="1">
    <source>
        <dbReference type="ARBA" id="ARBA00004711"/>
    </source>
</evidence>
<dbReference type="InterPro" id="IPR011125">
    <property type="entry name" value="Znf_HypF"/>
</dbReference>
<dbReference type="InterPro" id="IPR001792">
    <property type="entry name" value="Acylphosphatase-like_dom"/>
</dbReference>
<comment type="caution">
    <text evidence="12">The sequence shown here is derived from an EMBL/GenBank/DDBJ whole genome shotgun (WGS) entry which is preliminary data.</text>
</comment>
<evidence type="ECO:0000256" key="8">
    <source>
        <dbReference type="PIRNR" id="PIRNR006256"/>
    </source>
</evidence>
<dbReference type="InterPro" id="IPR036046">
    <property type="entry name" value="Acylphosphatase-like_dom_sf"/>
</dbReference>
<name>A0ABN0UHQ7_9PSEU</name>
<feature type="active site" evidence="9">
    <location>
        <position position="20"/>
    </location>
</feature>
<dbReference type="Pfam" id="PF07503">
    <property type="entry name" value="zf-HYPF"/>
    <property type="match status" value="2"/>
</dbReference>
<dbReference type="EMBL" id="BAAABU010000018">
    <property type="protein sequence ID" value="GAA0250992.1"/>
    <property type="molecule type" value="Genomic_DNA"/>
</dbReference>
<dbReference type="PANTHER" id="PTHR42959">
    <property type="entry name" value="CARBAMOYLTRANSFERASE"/>
    <property type="match status" value="1"/>
</dbReference>
<comment type="similarity">
    <text evidence="2 8">Belongs to the carbamoyltransferase HypF family.</text>
</comment>
<dbReference type="PIRSF" id="PIRSF006256">
    <property type="entry name" value="CMPcnvr_hdrg_mat"/>
    <property type="match status" value="1"/>
</dbReference>
<dbReference type="Pfam" id="PF22521">
    <property type="entry name" value="HypF_C_2"/>
    <property type="match status" value="1"/>
</dbReference>
<keyword evidence="9" id="KW-0378">Hydrolase</keyword>
<evidence type="ECO:0000313" key="12">
    <source>
        <dbReference type="EMBL" id="GAA0250992.1"/>
    </source>
</evidence>
<keyword evidence="5" id="KW-0863">Zinc-finger</keyword>
<protein>
    <recommendedName>
        <fullName evidence="8">Carbamoyltransferase</fullName>
        <ecNumber evidence="8">6.2.-.-</ecNumber>
    </recommendedName>
</protein>
<dbReference type="InterPro" id="IPR041440">
    <property type="entry name" value="HypF_C"/>
</dbReference>
<dbReference type="InterPro" id="IPR055128">
    <property type="entry name" value="HypF_C_2"/>
</dbReference>
<dbReference type="PROSITE" id="PS51163">
    <property type="entry name" value="YRDC"/>
    <property type="match status" value="1"/>
</dbReference>
<accession>A0ABN0UHQ7</accession>
<dbReference type="NCBIfam" id="TIGR00143">
    <property type="entry name" value="hypF"/>
    <property type="match status" value="1"/>
</dbReference>
<dbReference type="Gene3D" id="3.90.870.50">
    <property type="match status" value="1"/>
</dbReference>
<keyword evidence="4" id="KW-0479">Metal-binding</keyword>
<dbReference type="Proteomes" id="UP001500416">
    <property type="component" value="Unassembled WGS sequence"/>
</dbReference>
<gene>
    <name evidence="12" type="primary">hypF</name>
    <name evidence="12" type="ORF">GCM10010492_59080</name>
</gene>
<dbReference type="PROSITE" id="PS51160">
    <property type="entry name" value="ACYLPHOSPHATASE_3"/>
    <property type="match status" value="1"/>
</dbReference>
<dbReference type="Pfam" id="PF17788">
    <property type="entry name" value="HypF_C"/>
    <property type="match status" value="1"/>
</dbReference>
<keyword evidence="13" id="KW-1185">Reference proteome</keyword>
<keyword evidence="6" id="KW-0862">Zinc</keyword>
<dbReference type="Pfam" id="PF00708">
    <property type="entry name" value="Acylphosphatase"/>
    <property type="match status" value="1"/>
</dbReference>
<evidence type="ECO:0000256" key="6">
    <source>
        <dbReference type="ARBA" id="ARBA00022833"/>
    </source>
</evidence>
<feature type="domain" description="Acylphosphatase-like" evidence="10">
    <location>
        <begin position="5"/>
        <end position="93"/>
    </location>
</feature>
<dbReference type="Gene3D" id="3.30.110.120">
    <property type="match status" value="1"/>
</dbReference>
<evidence type="ECO:0000259" key="10">
    <source>
        <dbReference type="PROSITE" id="PS51160"/>
    </source>
</evidence>
<evidence type="ECO:0000256" key="4">
    <source>
        <dbReference type="ARBA" id="ARBA00022723"/>
    </source>
</evidence>
<evidence type="ECO:0000256" key="9">
    <source>
        <dbReference type="PROSITE-ProRule" id="PRU00520"/>
    </source>
</evidence>
<dbReference type="InterPro" id="IPR017945">
    <property type="entry name" value="DHBP_synth_RibB-like_a/b_dom"/>
</dbReference>
<evidence type="ECO:0000256" key="7">
    <source>
        <dbReference type="ARBA" id="ARBA00048220"/>
    </source>
</evidence>
<dbReference type="EC" id="6.2.-.-" evidence="8"/>
<comment type="catalytic activity">
    <reaction evidence="7">
        <text>C-terminal L-cysteinyl-[HypE protein] + carbamoyl phosphate + ATP + H2O = C-terminal S-carboxamide-L-cysteinyl-[HypE protein] + AMP + phosphate + diphosphate + H(+)</text>
        <dbReference type="Rhea" id="RHEA:55636"/>
        <dbReference type="Rhea" id="RHEA-COMP:14247"/>
        <dbReference type="Rhea" id="RHEA-COMP:14392"/>
        <dbReference type="ChEBI" id="CHEBI:15377"/>
        <dbReference type="ChEBI" id="CHEBI:15378"/>
        <dbReference type="ChEBI" id="CHEBI:30616"/>
        <dbReference type="ChEBI" id="CHEBI:33019"/>
        <dbReference type="ChEBI" id="CHEBI:43474"/>
        <dbReference type="ChEBI" id="CHEBI:58228"/>
        <dbReference type="ChEBI" id="CHEBI:76913"/>
        <dbReference type="ChEBI" id="CHEBI:139126"/>
        <dbReference type="ChEBI" id="CHEBI:456215"/>
    </reaction>
</comment>
<sequence>MARVVERIEVHGTVQGVGFRPHVHRLATALGIDGDVRNVDGRVVITAAGESEDLTAFRRLVRERSPAVSRVERLEVCRLPSTAAPPPGFVVRESRAGAVAGPRSVPPDLATCAACVAELFDPADRRHRYPFVNCTDCGPRATIVEALPYDRVRTSMREFPMCAACAAEYHDPTDRRFHAEPVACPACGPALTWGALAGEDALRAAVAVVAGGGVVAVKGIGGYQLVCDAADEEAVGRLRRVKRRPRKAFAVMVRTVEDARRLSFVDDPGPLRATAAPIVLLPRRRDAGLAPSVAPGMAELGLFLPYSPLHHLLLADLARPLVVTSGNRAGEPITTSDDEARATLGPLVDGVLAHDRRIRSRYDDSVVRGRAVLRRARGLAPDPLPLPTAVASPVLALGAQLKHTTALAVGDRAFLGPHTGDLSNAATFAAFEETAAALARTQGVEPGHCAHDRHPGYLSTGHARRWPAHRRIAVQHHHAHVAATAAEHGVRGRFLGVAYDGLGYGDDGTLWGGEVLLATYRDYRRVGRVGTAPLPGGEAAVRRPARMALGYLHGAEDFGVGLDGCADALLERVGVREAEVVRRMVARGVNSPVASSVGRLFDAAAALLGLCDDATYEGEAAVLLEAAAHGEPDHDALAWRLHHRDGLWVYDPVPTLRELAAATGPKAVVAARFHTAVAHATRALVEQAADATGVHVVCLGGGVFQNRRLTDAVVRELADSGFEVHVGQRVPVNDGGISYGQAAVAAARLEG</sequence>
<organism evidence="12 13">
    <name type="scientific">Saccharothrix mutabilis subsp. mutabilis</name>
    <dbReference type="NCBI Taxonomy" id="66855"/>
    <lineage>
        <taxon>Bacteria</taxon>
        <taxon>Bacillati</taxon>
        <taxon>Actinomycetota</taxon>
        <taxon>Actinomycetes</taxon>
        <taxon>Pseudonocardiales</taxon>
        <taxon>Pseudonocardiaceae</taxon>
        <taxon>Saccharothrix</taxon>
    </lineage>
</organism>
<dbReference type="SUPFAM" id="SSF55821">
    <property type="entry name" value="YrdC/RibB"/>
    <property type="match status" value="1"/>
</dbReference>
<evidence type="ECO:0000256" key="5">
    <source>
        <dbReference type="ARBA" id="ARBA00022771"/>
    </source>
</evidence>
<dbReference type="RefSeq" id="WP_343937214.1">
    <property type="nucleotide sequence ID" value="NZ_BAAABU010000018.1"/>
</dbReference>
<dbReference type="Gene3D" id="3.30.420.360">
    <property type="match status" value="1"/>
</dbReference>
<comment type="catalytic activity">
    <reaction evidence="9">
        <text>an acyl phosphate + H2O = a carboxylate + phosphate + H(+)</text>
        <dbReference type="Rhea" id="RHEA:14965"/>
        <dbReference type="ChEBI" id="CHEBI:15377"/>
        <dbReference type="ChEBI" id="CHEBI:15378"/>
        <dbReference type="ChEBI" id="CHEBI:29067"/>
        <dbReference type="ChEBI" id="CHEBI:43474"/>
        <dbReference type="ChEBI" id="CHEBI:59918"/>
        <dbReference type="EC" id="3.6.1.7"/>
    </reaction>
</comment>
<dbReference type="Pfam" id="PF01300">
    <property type="entry name" value="Sua5_yciO_yrdC"/>
    <property type="match status" value="1"/>
</dbReference>
<dbReference type="Gene3D" id="3.30.420.40">
    <property type="match status" value="1"/>
</dbReference>
<evidence type="ECO:0000256" key="3">
    <source>
        <dbReference type="ARBA" id="ARBA00022598"/>
    </source>
</evidence>
<reference evidence="12 13" key="1">
    <citation type="journal article" date="2019" name="Int. J. Syst. Evol. Microbiol.">
        <title>The Global Catalogue of Microorganisms (GCM) 10K type strain sequencing project: providing services to taxonomists for standard genome sequencing and annotation.</title>
        <authorList>
            <consortium name="The Broad Institute Genomics Platform"/>
            <consortium name="The Broad Institute Genome Sequencing Center for Infectious Disease"/>
            <person name="Wu L."/>
            <person name="Ma J."/>
        </authorList>
    </citation>
    <scope>NUCLEOTIDE SEQUENCE [LARGE SCALE GENOMIC DNA]</scope>
    <source>
        <strain evidence="12 13">JCM 3380</strain>
    </source>
</reference>
<dbReference type="InterPro" id="IPR006070">
    <property type="entry name" value="Sua5-like_dom"/>
</dbReference>
<dbReference type="InterPro" id="IPR017968">
    <property type="entry name" value="Acylphosphatase_CS"/>
</dbReference>
<dbReference type="InterPro" id="IPR051060">
    <property type="entry name" value="Carbamoyltrans_HypF-like"/>
</dbReference>
<keyword evidence="3" id="KW-0436">Ligase</keyword>
<proteinExistence type="inferred from homology"/>
<comment type="pathway">
    <text evidence="1">Protein modification; [NiFe] hydrogenase maturation.</text>
</comment>
<dbReference type="PROSITE" id="PS00150">
    <property type="entry name" value="ACYLPHOSPHATASE_1"/>
    <property type="match status" value="1"/>
</dbReference>
<dbReference type="PANTHER" id="PTHR42959:SF1">
    <property type="entry name" value="CARBAMOYLTRANSFERASE HYPF"/>
    <property type="match status" value="1"/>
</dbReference>
<evidence type="ECO:0000256" key="2">
    <source>
        <dbReference type="ARBA" id="ARBA00008097"/>
    </source>
</evidence>
<feature type="active site" evidence="9">
    <location>
        <position position="38"/>
    </location>
</feature>